<feature type="compositionally biased region" description="Basic residues" evidence="10">
    <location>
        <begin position="630"/>
        <end position="642"/>
    </location>
</feature>
<evidence type="ECO:0000256" key="6">
    <source>
        <dbReference type="ARBA" id="ARBA00023054"/>
    </source>
</evidence>
<keyword evidence="4" id="KW-0853">WD repeat</keyword>
<dbReference type="InterPro" id="IPR035969">
    <property type="entry name" value="Rab-GAP_TBC_sf"/>
</dbReference>
<keyword evidence="7" id="KW-0206">Cytoskeleton</keyword>
<feature type="compositionally biased region" description="Basic and acidic residues" evidence="10">
    <location>
        <begin position="851"/>
        <end position="861"/>
    </location>
</feature>
<dbReference type="RefSeq" id="XP_044544371.1">
    <property type="nucleotide sequence ID" value="XM_044685720.1"/>
</dbReference>
<feature type="compositionally biased region" description="Basic and acidic residues" evidence="10">
    <location>
        <begin position="1072"/>
        <end position="1086"/>
    </location>
</feature>
<evidence type="ECO:0000256" key="7">
    <source>
        <dbReference type="ARBA" id="ARBA00023212"/>
    </source>
</evidence>
<comment type="subcellular location">
    <subcellularLocation>
        <location evidence="1">Cell projection</location>
        <location evidence="1">Cilium</location>
    </subcellularLocation>
    <subcellularLocation>
        <location evidence="2">Cytoplasm</location>
        <location evidence="2">Cytoskeleton</location>
    </subcellularLocation>
</comment>
<dbReference type="SUPFAM" id="SSF47923">
    <property type="entry name" value="Ypt/Rab-GAP domain of gyp1p"/>
    <property type="match status" value="1"/>
</dbReference>
<sequence length="1144" mass="129450">MSVHYKHRQRTSLDSSEEMDHSAFNLNHKTLKKLLLNYGEYPSKYRMLIWRYMLELPENKDHFEVLYSKGIHFTQYSLHKRYPISNSSIFRKIQRIISALANLSPIFGTVDYLPEVLFPFLKVFNQSSCSVFEIVSTFFANWGKEWFEFFPNAPVTVMNYVASLLQISDNELLEHFVSVGLSPEIYVWSLLKSVFTEVFSTDMWLKAFDHIFSMPPSFMFYFICAYLSYFRKTFFQLKTCQDLEDFFHTIHACDLDKILHSAYDMHHSTFQSSVQRAITSSYGVFSPLQKGQYVLGLRFPKHSVDFQMKQREKIARSEEEIDIARTNYESLKKHNTEFEIEHRNWLIRQRAILEASRDRQQLADQIERELLEEKERVRQLELQERLKNIEFLQERRKILGQIQEAEANILSQAADQRLHSARQDTFSDMKHMTRNMHLNEVEKMEESKRMDYHFFVEQNPPEQYTPQPAAAGIAEMHPRHSIASEMYQTPQAPTVSVDSPHISKATILECNPPIQASDLGPNNNSMQIPLTVTPPTTTLNLATATNESVERDTIQTQPNAVPSSPITARQDSQLSFAEGLNVHMLGKEITSLQQELDSLHEAVGGTSDINKKESNLIVNKEPPKEESTKRVKKVKKEKKKQKKEKDSSSQKKKTNTKSESPSQPHLVSNKSSEASTRKKQVVPSVEKKKSNAPTSEMSVQTERASNTHSKSTNGKSHDDDSSKKTKCKNSSEIEISAMSEISSQNSSHHDEHEEQFSEIRKSLSQQRSQLERSEGAMQHIENLASYISQQTKSASRTANSASNISKSVSSSSISLDTSNTSQVYSRFDYLEKVDQRVNHLIQKKFQEFISKREESNSKKESTNACSSPGSLGSEMSRNKTISHLSPSTRSKREIPSSHSTTIKDERKEGTTNTQLPPTYYVVEEKNLSYPTTNTTMATSKAMGSSCNSSSVNSSAAGNGSSFLLNATAEPYSSDSSSITSNKRVNGVRNRGNISSTINPHFENGNLKFMSSPSQRSDNDSSSDVNSLLRHSSDFETIGSKRVNASSQPSSESSNSLNASLMSQNFSKPTPLLEERSDTDSMLEKPKTSSSMLTGLTSYPSLSSSVESIQMKPQDYSSLDLSFFSTSSNEDQNVTISTSCLISDE</sequence>
<comment type="caution">
    <text evidence="13">The sequence shown here is derived from an EMBL/GenBank/DDBJ whole genome shotgun (WGS) entry which is preliminary data.</text>
</comment>
<dbReference type="PANTHER" id="PTHR19853">
    <property type="entry name" value="WD REPEAT CONTAINING PROTEIN 3 WDR3"/>
    <property type="match status" value="1"/>
</dbReference>
<proteinExistence type="predicted"/>
<name>A0AA88GCU1_NAELO</name>
<feature type="compositionally biased region" description="Basic and acidic residues" evidence="10">
    <location>
        <begin position="747"/>
        <end position="761"/>
    </location>
</feature>
<feature type="region of interest" description="Disordered" evidence="10">
    <location>
        <begin position="1061"/>
        <end position="1096"/>
    </location>
</feature>
<feature type="compositionally biased region" description="Polar residues" evidence="10">
    <location>
        <begin position="661"/>
        <end position="674"/>
    </location>
</feature>
<evidence type="ECO:0000256" key="5">
    <source>
        <dbReference type="ARBA" id="ARBA00022737"/>
    </source>
</evidence>
<gene>
    <name evidence="13" type="ORF">C9374_010201</name>
</gene>
<feature type="compositionally biased region" description="Basic and acidic residues" evidence="10">
    <location>
        <begin position="890"/>
        <end position="909"/>
    </location>
</feature>
<dbReference type="InterPro" id="IPR051570">
    <property type="entry name" value="TBC1_cilium_biogenesis"/>
</dbReference>
<dbReference type="PANTHER" id="PTHR19853:SF1">
    <property type="entry name" value="TBC1 DOMAIN FAMILY MEMBER 31"/>
    <property type="match status" value="1"/>
</dbReference>
<keyword evidence="11" id="KW-0472">Membrane</keyword>
<evidence type="ECO:0000256" key="10">
    <source>
        <dbReference type="SAM" id="MobiDB-lite"/>
    </source>
</evidence>
<evidence type="ECO:0000256" key="11">
    <source>
        <dbReference type="SAM" id="Phobius"/>
    </source>
</evidence>
<evidence type="ECO:0000259" key="12">
    <source>
        <dbReference type="PROSITE" id="PS50086"/>
    </source>
</evidence>
<dbReference type="Proteomes" id="UP000816034">
    <property type="component" value="Unassembled WGS sequence"/>
</dbReference>
<keyword evidence="3" id="KW-0963">Cytoplasm</keyword>
<evidence type="ECO:0000256" key="1">
    <source>
        <dbReference type="ARBA" id="ARBA00004138"/>
    </source>
</evidence>
<feature type="compositionally biased region" description="Low complexity" evidence="10">
    <location>
        <begin position="1010"/>
        <end position="1026"/>
    </location>
</feature>
<dbReference type="EMBL" id="PYSW02000040">
    <property type="protein sequence ID" value="KAG2375197.1"/>
    <property type="molecule type" value="Genomic_DNA"/>
</dbReference>
<evidence type="ECO:0000313" key="13">
    <source>
        <dbReference type="EMBL" id="KAG2375197.1"/>
    </source>
</evidence>
<feature type="compositionally biased region" description="Polar residues" evidence="10">
    <location>
        <begin position="554"/>
        <end position="568"/>
    </location>
</feature>
<feature type="compositionally biased region" description="Low complexity" evidence="10">
    <location>
        <begin position="983"/>
        <end position="992"/>
    </location>
</feature>
<keyword evidence="11" id="KW-1133">Transmembrane helix</keyword>
<evidence type="ECO:0000313" key="14">
    <source>
        <dbReference type="Proteomes" id="UP000816034"/>
    </source>
</evidence>
<keyword evidence="6 9" id="KW-0175">Coiled coil</keyword>
<keyword evidence="8" id="KW-0966">Cell projection</keyword>
<feature type="transmembrane region" description="Helical" evidence="11">
    <location>
        <begin position="211"/>
        <end position="230"/>
    </location>
</feature>
<keyword evidence="14" id="KW-1185">Reference proteome</keyword>
<evidence type="ECO:0000256" key="8">
    <source>
        <dbReference type="ARBA" id="ARBA00023273"/>
    </source>
</evidence>
<feature type="domain" description="Rab-GAP TBC" evidence="12">
    <location>
        <begin position="40"/>
        <end position="215"/>
    </location>
</feature>
<dbReference type="AlphaFoldDB" id="A0AA88GCU1"/>
<feature type="region of interest" description="Disordered" evidence="10">
    <location>
        <begin position="969"/>
        <end position="1032"/>
    </location>
</feature>
<dbReference type="InterPro" id="IPR000195">
    <property type="entry name" value="Rab-GAP-TBC_dom"/>
</dbReference>
<dbReference type="Pfam" id="PF00566">
    <property type="entry name" value="RabGAP-TBC"/>
    <property type="match status" value="1"/>
</dbReference>
<dbReference type="GO" id="GO:0036064">
    <property type="term" value="C:ciliary basal body"/>
    <property type="evidence" value="ECO:0007669"/>
    <property type="project" value="TreeGrafter"/>
</dbReference>
<keyword evidence="5" id="KW-0677">Repeat</keyword>
<dbReference type="GO" id="GO:0060271">
    <property type="term" value="P:cilium assembly"/>
    <property type="evidence" value="ECO:0007669"/>
    <property type="project" value="TreeGrafter"/>
</dbReference>
<organism evidence="13 14">
    <name type="scientific">Naegleria lovaniensis</name>
    <name type="common">Amoeba</name>
    <dbReference type="NCBI Taxonomy" id="51637"/>
    <lineage>
        <taxon>Eukaryota</taxon>
        <taxon>Discoba</taxon>
        <taxon>Heterolobosea</taxon>
        <taxon>Tetramitia</taxon>
        <taxon>Eutetramitia</taxon>
        <taxon>Vahlkampfiidae</taxon>
        <taxon>Naegleria</taxon>
    </lineage>
</organism>
<feature type="compositionally biased region" description="Polar residues" evidence="10">
    <location>
        <begin position="862"/>
        <end position="888"/>
    </location>
</feature>
<feature type="region of interest" description="Disordered" evidence="10">
    <location>
        <begin position="603"/>
        <end position="777"/>
    </location>
</feature>
<accession>A0AA88GCU1</accession>
<keyword evidence="11" id="KW-0812">Transmembrane</keyword>
<dbReference type="Gene3D" id="1.10.472.80">
    <property type="entry name" value="Ypt/Rab-GAP domain of gyp1p, domain 3"/>
    <property type="match status" value="1"/>
</dbReference>
<feature type="coiled-coil region" evidence="9">
    <location>
        <begin position="314"/>
        <end position="383"/>
    </location>
</feature>
<evidence type="ECO:0000256" key="9">
    <source>
        <dbReference type="SAM" id="Coils"/>
    </source>
</evidence>
<feature type="compositionally biased region" description="Low complexity" evidence="10">
    <location>
        <begin position="728"/>
        <end position="743"/>
    </location>
</feature>
<evidence type="ECO:0000256" key="3">
    <source>
        <dbReference type="ARBA" id="ARBA00022490"/>
    </source>
</evidence>
<feature type="compositionally biased region" description="Polar residues" evidence="10">
    <location>
        <begin position="1087"/>
        <end position="1096"/>
    </location>
</feature>
<feature type="compositionally biased region" description="Polar residues" evidence="10">
    <location>
        <begin position="970"/>
        <end position="982"/>
    </location>
</feature>
<evidence type="ECO:0000256" key="2">
    <source>
        <dbReference type="ARBA" id="ARBA00004245"/>
    </source>
</evidence>
<feature type="region of interest" description="Disordered" evidence="10">
    <location>
        <begin position="547"/>
        <end position="568"/>
    </location>
</feature>
<dbReference type="GeneID" id="68102655"/>
<dbReference type="PROSITE" id="PS50086">
    <property type="entry name" value="TBC_RABGAP"/>
    <property type="match status" value="1"/>
</dbReference>
<feature type="region of interest" description="Disordered" evidence="10">
    <location>
        <begin position="851"/>
        <end position="918"/>
    </location>
</feature>
<feature type="compositionally biased region" description="Polar residues" evidence="10">
    <location>
        <begin position="691"/>
        <end position="714"/>
    </location>
</feature>
<protein>
    <recommendedName>
        <fullName evidence="12">Rab-GAP TBC domain-containing protein</fullName>
    </recommendedName>
</protein>
<evidence type="ECO:0000256" key="4">
    <source>
        <dbReference type="ARBA" id="ARBA00022574"/>
    </source>
</evidence>
<reference evidence="13 14" key="1">
    <citation type="journal article" date="2018" name="BMC Genomics">
        <title>The genome of Naegleria lovaniensis, the basis for a comparative approach to unravel pathogenicity factors of the human pathogenic amoeba N. fowleri.</title>
        <authorList>
            <person name="Liechti N."/>
            <person name="Schurch N."/>
            <person name="Bruggmann R."/>
            <person name="Wittwer M."/>
        </authorList>
    </citation>
    <scope>NUCLEOTIDE SEQUENCE [LARGE SCALE GENOMIC DNA]</scope>
    <source>
        <strain evidence="13 14">ATCC 30569</strain>
    </source>
</reference>